<protein>
    <submittedName>
        <fullName evidence="1">Uncharacterized protein</fullName>
    </submittedName>
</protein>
<dbReference type="STRING" id="930992.A0A0D0ALS6"/>
<accession>A0A0D0ALS6</accession>
<dbReference type="OrthoDB" id="3048541at2759"/>
<dbReference type="HOGENOM" id="CLU_1409655_0_0_1"/>
<proteinExistence type="predicted"/>
<sequence>MAISHNNIPRIHQIINVALCNGASVCTVVNKLKDALEGVYHPHGYGADYLDIATLIFRLGGHQLLFALNQKLSLLSLCTLRAKSTFTSLVLTIGPIHNDQFDQNIQTIVLDARTASPSKLPPCGISFMIDEIALEEMAMHFSKYNKVGGLCWKHSHVIDPILHMYNLAVSIAQKIHDGKVHLGEELTVIHILQ</sequence>
<gene>
    <name evidence="1" type="ORF">CY34DRAFT_100629</name>
</gene>
<dbReference type="Proteomes" id="UP000054485">
    <property type="component" value="Unassembled WGS sequence"/>
</dbReference>
<organism evidence="1 2">
    <name type="scientific">Suillus luteus UH-Slu-Lm8-n1</name>
    <dbReference type="NCBI Taxonomy" id="930992"/>
    <lineage>
        <taxon>Eukaryota</taxon>
        <taxon>Fungi</taxon>
        <taxon>Dikarya</taxon>
        <taxon>Basidiomycota</taxon>
        <taxon>Agaricomycotina</taxon>
        <taxon>Agaricomycetes</taxon>
        <taxon>Agaricomycetidae</taxon>
        <taxon>Boletales</taxon>
        <taxon>Suillineae</taxon>
        <taxon>Suillaceae</taxon>
        <taxon>Suillus</taxon>
    </lineage>
</organism>
<dbReference type="EMBL" id="KN836090">
    <property type="protein sequence ID" value="KIK32868.1"/>
    <property type="molecule type" value="Genomic_DNA"/>
</dbReference>
<dbReference type="AlphaFoldDB" id="A0A0D0ALS6"/>
<evidence type="ECO:0000313" key="2">
    <source>
        <dbReference type="Proteomes" id="UP000054485"/>
    </source>
</evidence>
<reference evidence="2" key="2">
    <citation type="submission" date="2015-01" db="EMBL/GenBank/DDBJ databases">
        <title>Evolutionary Origins and Diversification of the Mycorrhizal Mutualists.</title>
        <authorList>
            <consortium name="DOE Joint Genome Institute"/>
            <consortium name="Mycorrhizal Genomics Consortium"/>
            <person name="Kohler A."/>
            <person name="Kuo A."/>
            <person name="Nagy L.G."/>
            <person name="Floudas D."/>
            <person name="Copeland A."/>
            <person name="Barry K.W."/>
            <person name="Cichocki N."/>
            <person name="Veneault-Fourrey C."/>
            <person name="LaButti K."/>
            <person name="Lindquist E.A."/>
            <person name="Lipzen A."/>
            <person name="Lundell T."/>
            <person name="Morin E."/>
            <person name="Murat C."/>
            <person name="Riley R."/>
            <person name="Ohm R."/>
            <person name="Sun H."/>
            <person name="Tunlid A."/>
            <person name="Henrissat B."/>
            <person name="Grigoriev I.V."/>
            <person name="Hibbett D.S."/>
            <person name="Martin F."/>
        </authorList>
    </citation>
    <scope>NUCLEOTIDE SEQUENCE [LARGE SCALE GENOMIC DNA]</scope>
    <source>
        <strain evidence="2">UH-Slu-Lm8-n1</strain>
    </source>
</reference>
<evidence type="ECO:0000313" key="1">
    <source>
        <dbReference type="EMBL" id="KIK32868.1"/>
    </source>
</evidence>
<reference evidence="1 2" key="1">
    <citation type="submission" date="2014-04" db="EMBL/GenBank/DDBJ databases">
        <authorList>
            <consortium name="DOE Joint Genome Institute"/>
            <person name="Kuo A."/>
            <person name="Ruytinx J."/>
            <person name="Rineau F."/>
            <person name="Colpaert J."/>
            <person name="Kohler A."/>
            <person name="Nagy L.G."/>
            <person name="Floudas D."/>
            <person name="Copeland A."/>
            <person name="Barry K.W."/>
            <person name="Cichocki N."/>
            <person name="Veneault-Fourrey C."/>
            <person name="LaButti K."/>
            <person name="Lindquist E.A."/>
            <person name="Lipzen A."/>
            <person name="Lundell T."/>
            <person name="Morin E."/>
            <person name="Murat C."/>
            <person name="Sun H."/>
            <person name="Tunlid A."/>
            <person name="Henrissat B."/>
            <person name="Grigoriev I.V."/>
            <person name="Hibbett D.S."/>
            <person name="Martin F."/>
            <person name="Nordberg H.P."/>
            <person name="Cantor M.N."/>
            <person name="Hua S.X."/>
        </authorList>
    </citation>
    <scope>NUCLEOTIDE SEQUENCE [LARGE SCALE GENOMIC DNA]</scope>
    <source>
        <strain evidence="1 2">UH-Slu-Lm8-n1</strain>
    </source>
</reference>
<dbReference type="InParanoid" id="A0A0D0ALS6"/>
<keyword evidence="2" id="KW-1185">Reference proteome</keyword>
<name>A0A0D0ALS6_9AGAM</name>